<dbReference type="PROSITE" id="PS51186">
    <property type="entry name" value="GNAT"/>
    <property type="match status" value="1"/>
</dbReference>
<feature type="non-terminal residue" evidence="2">
    <location>
        <position position="208"/>
    </location>
</feature>
<evidence type="ECO:0000259" key="1">
    <source>
        <dbReference type="PROSITE" id="PS51186"/>
    </source>
</evidence>
<dbReference type="SUPFAM" id="SSF55729">
    <property type="entry name" value="Acyl-CoA N-acyltransferases (Nat)"/>
    <property type="match status" value="1"/>
</dbReference>
<dbReference type="InterPro" id="IPR000182">
    <property type="entry name" value="GNAT_dom"/>
</dbReference>
<gene>
    <name evidence="2" type="ORF">M011DRAFT_381004</name>
</gene>
<dbReference type="PANTHER" id="PTHR42791:SF14">
    <property type="entry name" value="N-ACETYLTRANSFERASE DOMAIN-CONTAINING PROTEIN"/>
    <property type="match status" value="1"/>
</dbReference>
<dbReference type="CDD" id="cd04301">
    <property type="entry name" value="NAT_SF"/>
    <property type="match status" value="1"/>
</dbReference>
<dbReference type="InterPro" id="IPR016181">
    <property type="entry name" value="Acyl_CoA_acyltransferase"/>
</dbReference>
<dbReference type="GO" id="GO:0016747">
    <property type="term" value="F:acyltransferase activity, transferring groups other than amino-acyl groups"/>
    <property type="evidence" value="ECO:0007669"/>
    <property type="project" value="InterPro"/>
</dbReference>
<dbReference type="OrthoDB" id="2115692at2759"/>
<feature type="domain" description="N-acetyltransferase" evidence="1">
    <location>
        <begin position="3"/>
        <end position="208"/>
    </location>
</feature>
<keyword evidence="3" id="KW-1185">Reference proteome</keyword>
<name>A0A6A6VB27_9PLEO</name>
<proteinExistence type="predicted"/>
<dbReference type="EMBL" id="MU006574">
    <property type="protein sequence ID" value="KAF2747096.1"/>
    <property type="molecule type" value="Genomic_DNA"/>
</dbReference>
<sequence>PTLTVSPLQPSEAHLYQEIRHETFRPTINKILYTREPSPETQSAIIAKTASDIRDGVLYMVCRDTSLPSTSTTTSNIIAGARWRYIGSHPPRPRTEAEISADLTVPEPYPESHAETYRAFFSLFNDNRREIMGDRPYMVLETLVTHPDHHRRGAGSKLVKWGVEEADRLGVEGYVEASEMGAPLYERYGFREVKRVEMDLRRTGGGEE</sequence>
<evidence type="ECO:0000313" key="2">
    <source>
        <dbReference type="EMBL" id="KAF2747096.1"/>
    </source>
</evidence>
<evidence type="ECO:0000313" key="3">
    <source>
        <dbReference type="Proteomes" id="UP000799440"/>
    </source>
</evidence>
<protein>
    <recommendedName>
        <fullName evidence="1">N-acetyltransferase domain-containing protein</fullName>
    </recommendedName>
</protein>
<feature type="non-terminal residue" evidence="2">
    <location>
        <position position="1"/>
    </location>
</feature>
<dbReference type="Proteomes" id="UP000799440">
    <property type="component" value="Unassembled WGS sequence"/>
</dbReference>
<accession>A0A6A6VB27</accession>
<dbReference type="AlphaFoldDB" id="A0A6A6VB27"/>
<reference evidence="2" key="1">
    <citation type="journal article" date="2020" name="Stud. Mycol.">
        <title>101 Dothideomycetes genomes: a test case for predicting lifestyles and emergence of pathogens.</title>
        <authorList>
            <person name="Haridas S."/>
            <person name="Albert R."/>
            <person name="Binder M."/>
            <person name="Bloem J."/>
            <person name="Labutti K."/>
            <person name="Salamov A."/>
            <person name="Andreopoulos B."/>
            <person name="Baker S."/>
            <person name="Barry K."/>
            <person name="Bills G."/>
            <person name="Bluhm B."/>
            <person name="Cannon C."/>
            <person name="Castanera R."/>
            <person name="Culley D."/>
            <person name="Daum C."/>
            <person name="Ezra D."/>
            <person name="Gonzalez J."/>
            <person name="Henrissat B."/>
            <person name="Kuo A."/>
            <person name="Liang C."/>
            <person name="Lipzen A."/>
            <person name="Lutzoni F."/>
            <person name="Magnuson J."/>
            <person name="Mondo S."/>
            <person name="Nolan M."/>
            <person name="Ohm R."/>
            <person name="Pangilinan J."/>
            <person name="Park H.-J."/>
            <person name="Ramirez L."/>
            <person name="Alfaro M."/>
            <person name="Sun H."/>
            <person name="Tritt A."/>
            <person name="Yoshinaga Y."/>
            <person name="Zwiers L.-H."/>
            <person name="Turgeon B."/>
            <person name="Goodwin S."/>
            <person name="Spatafora J."/>
            <person name="Crous P."/>
            <person name="Grigoriev I."/>
        </authorList>
    </citation>
    <scope>NUCLEOTIDE SEQUENCE</scope>
    <source>
        <strain evidence="2">CBS 119925</strain>
    </source>
</reference>
<dbReference type="PANTHER" id="PTHR42791">
    <property type="entry name" value="GNAT FAMILY ACETYLTRANSFERASE"/>
    <property type="match status" value="1"/>
</dbReference>
<dbReference type="Gene3D" id="3.40.630.30">
    <property type="match status" value="1"/>
</dbReference>
<organism evidence="2 3">
    <name type="scientific">Sporormia fimetaria CBS 119925</name>
    <dbReference type="NCBI Taxonomy" id="1340428"/>
    <lineage>
        <taxon>Eukaryota</taxon>
        <taxon>Fungi</taxon>
        <taxon>Dikarya</taxon>
        <taxon>Ascomycota</taxon>
        <taxon>Pezizomycotina</taxon>
        <taxon>Dothideomycetes</taxon>
        <taxon>Pleosporomycetidae</taxon>
        <taxon>Pleosporales</taxon>
        <taxon>Sporormiaceae</taxon>
        <taxon>Sporormia</taxon>
    </lineage>
</organism>
<dbReference type="Pfam" id="PF13508">
    <property type="entry name" value="Acetyltransf_7"/>
    <property type="match status" value="1"/>
</dbReference>
<dbReference type="InterPro" id="IPR052523">
    <property type="entry name" value="Trichothecene_AcTrans"/>
</dbReference>